<evidence type="ECO:0000313" key="3">
    <source>
        <dbReference type="Proteomes" id="UP000662783"/>
    </source>
</evidence>
<dbReference type="EMBL" id="CP070608">
    <property type="protein sequence ID" value="QSE97025.1"/>
    <property type="molecule type" value="Genomic_DNA"/>
</dbReference>
<dbReference type="InterPro" id="IPR050855">
    <property type="entry name" value="NDM-1-like"/>
</dbReference>
<dbReference type="InterPro" id="IPR001279">
    <property type="entry name" value="Metallo-B-lactamas"/>
</dbReference>
<dbReference type="SUPFAM" id="SSF56281">
    <property type="entry name" value="Metallo-hydrolase/oxidoreductase"/>
    <property type="match status" value="1"/>
</dbReference>
<dbReference type="CDD" id="cd07739">
    <property type="entry name" value="metallo-hydrolase-like_MBL-fold"/>
    <property type="match status" value="1"/>
</dbReference>
<protein>
    <submittedName>
        <fullName evidence="2">MBL fold metallo-hydrolase</fullName>
    </submittedName>
</protein>
<feature type="domain" description="Metallo-beta-lactamase" evidence="1">
    <location>
        <begin position="17"/>
        <end position="202"/>
    </location>
</feature>
<evidence type="ECO:0000313" key="2">
    <source>
        <dbReference type="EMBL" id="QSE97025.1"/>
    </source>
</evidence>
<dbReference type="PANTHER" id="PTHR42951">
    <property type="entry name" value="METALLO-BETA-LACTAMASE DOMAIN-CONTAINING"/>
    <property type="match status" value="1"/>
</dbReference>
<sequence length="274" mass="31267">MSHINIKVFSSSDLGFFVNSTIVYGKKDAILFDAQLLQSEAQKVVDIIKNLDRQLKTIFISHAHADHYFGLETFLRAFPDVKIYAHSSVVADARKTTDHQIIGMKQLYQELIPDSIPIPEPYDDLTFRIEEDDIQIIPNLAGDIAPSTAYFIPSVQTMIAGDVVFNNIHPWTVDTNNKEREQWIDSLEKLKSFNPQVVVSGHKDINQPDSPSSLNFMINYLTEFNRAIKSFTNSHDVIKHMRQKFPEAKKTGILNIGAKKNKAENFSFKDFFED</sequence>
<dbReference type="KEGG" id="fuv:JR347_15715"/>
<proteinExistence type="predicted"/>
<reference evidence="2" key="1">
    <citation type="submission" date="2021-02" db="EMBL/GenBank/DDBJ databases">
        <title>Fulvivirga sp. S481 isolated from sea water.</title>
        <authorList>
            <person name="Bae S.S."/>
            <person name="Baek K."/>
        </authorList>
    </citation>
    <scope>NUCLEOTIDE SEQUENCE</scope>
    <source>
        <strain evidence="2">S481</strain>
    </source>
</reference>
<dbReference type="RefSeq" id="WP_205721538.1">
    <property type="nucleotide sequence ID" value="NZ_CP070608.1"/>
</dbReference>
<dbReference type="AlphaFoldDB" id="A0A974WIZ4"/>
<keyword evidence="3" id="KW-1185">Reference proteome</keyword>
<dbReference type="Proteomes" id="UP000662783">
    <property type="component" value="Chromosome"/>
</dbReference>
<gene>
    <name evidence="2" type="ORF">JR347_15715</name>
</gene>
<organism evidence="2 3">
    <name type="scientific">Fulvivirga lutea</name>
    <dbReference type="NCBI Taxonomy" id="2810512"/>
    <lineage>
        <taxon>Bacteria</taxon>
        <taxon>Pseudomonadati</taxon>
        <taxon>Bacteroidota</taxon>
        <taxon>Cytophagia</taxon>
        <taxon>Cytophagales</taxon>
        <taxon>Fulvivirgaceae</taxon>
        <taxon>Fulvivirga</taxon>
    </lineage>
</organism>
<dbReference type="Pfam" id="PF00753">
    <property type="entry name" value="Lactamase_B"/>
    <property type="match status" value="1"/>
</dbReference>
<dbReference type="PANTHER" id="PTHR42951:SF14">
    <property type="entry name" value="METALLO-BETA-LACTAMASE SUPERFAMILY PROTEIN"/>
    <property type="match status" value="1"/>
</dbReference>
<accession>A0A974WIZ4</accession>
<dbReference type="Gene3D" id="3.60.15.10">
    <property type="entry name" value="Ribonuclease Z/Hydroxyacylglutathione hydrolase-like"/>
    <property type="match status" value="1"/>
</dbReference>
<dbReference type="SMART" id="SM00849">
    <property type="entry name" value="Lactamase_B"/>
    <property type="match status" value="1"/>
</dbReference>
<name>A0A974WIZ4_9BACT</name>
<evidence type="ECO:0000259" key="1">
    <source>
        <dbReference type="SMART" id="SM00849"/>
    </source>
</evidence>
<dbReference type="InterPro" id="IPR036866">
    <property type="entry name" value="RibonucZ/Hydroxyglut_hydro"/>
</dbReference>